<dbReference type="Pfam" id="PF08461">
    <property type="entry name" value="WHD_RNase_R"/>
    <property type="match status" value="1"/>
</dbReference>
<keyword evidence="5 8" id="KW-0378">Hydrolase</keyword>
<dbReference type="GO" id="GO:0008859">
    <property type="term" value="F:exoribonuclease II activity"/>
    <property type="evidence" value="ECO:0007669"/>
    <property type="project" value="UniProtKB-EC"/>
</dbReference>
<dbReference type="SMART" id="SM00955">
    <property type="entry name" value="RNB"/>
    <property type="match status" value="1"/>
</dbReference>
<dbReference type="PANTHER" id="PTHR23355:SF9">
    <property type="entry name" value="DIS3-LIKE EXONUCLEASE 2"/>
    <property type="match status" value="1"/>
</dbReference>
<evidence type="ECO:0000256" key="8">
    <source>
        <dbReference type="HAMAP-Rule" id="MF_01895"/>
    </source>
</evidence>
<dbReference type="SUPFAM" id="SSF50249">
    <property type="entry name" value="Nucleic acid-binding proteins"/>
    <property type="match status" value="4"/>
</dbReference>
<dbReference type="InterPro" id="IPR012340">
    <property type="entry name" value="NA-bd_OB-fold"/>
</dbReference>
<dbReference type="Proteomes" id="UP001292571">
    <property type="component" value="Unassembled WGS sequence"/>
</dbReference>
<comment type="caution">
    <text evidence="11">The sequence shown here is derived from an EMBL/GenBank/DDBJ whole genome shotgun (WGS) entry which is preliminary data.</text>
</comment>
<dbReference type="Pfam" id="PF00575">
    <property type="entry name" value="S1"/>
    <property type="match status" value="1"/>
</dbReference>
<keyword evidence="6 8" id="KW-0269">Exonuclease</keyword>
<dbReference type="Pfam" id="PF08206">
    <property type="entry name" value="OB_RNB"/>
    <property type="match status" value="1"/>
</dbReference>
<dbReference type="PANTHER" id="PTHR23355">
    <property type="entry name" value="RIBONUCLEASE"/>
    <property type="match status" value="1"/>
</dbReference>
<feature type="compositionally biased region" description="Low complexity" evidence="9">
    <location>
        <begin position="794"/>
        <end position="820"/>
    </location>
</feature>
<dbReference type="InterPro" id="IPR050180">
    <property type="entry name" value="RNR_Ribonuclease"/>
</dbReference>
<dbReference type="PROSITE" id="PS50126">
    <property type="entry name" value="S1"/>
    <property type="match status" value="1"/>
</dbReference>
<dbReference type="CDD" id="cd04471">
    <property type="entry name" value="S1_RNase_R"/>
    <property type="match status" value="1"/>
</dbReference>
<comment type="subcellular location">
    <subcellularLocation>
        <location evidence="2 8">Cytoplasm</location>
    </subcellularLocation>
</comment>
<dbReference type="NCBIfam" id="TIGR00358">
    <property type="entry name" value="3_prime_RNase"/>
    <property type="match status" value="1"/>
</dbReference>
<comment type="similarity">
    <text evidence="8">Belongs to the RNR ribonuclease family. RNase R subfamily.</text>
</comment>
<evidence type="ECO:0000256" key="1">
    <source>
        <dbReference type="ARBA" id="ARBA00001849"/>
    </source>
</evidence>
<keyword evidence="12" id="KW-1185">Reference proteome</keyword>
<evidence type="ECO:0000256" key="2">
    <source>
        <dbReference type="ARBA" id="ARBA00004496"/>
    </source>
</evidence>
<dbReference type="InterPro" id="IPR003029">
    <property type="entry name" value="S1_domain"/>
</dbReference>
<dbReference type="NCBIfam" id="TIGR02063">
    <property type="entry name" value="RNase_R"/>
    <property type="match status" value="1"/>
</dbReference>
<dbReference type="Pfam" id="PF00773">
    <property type="entry name" value="RNB"/>
    <property type="match status" value="1"/>
</dbReference>
<feature type="region of interest" description="Disordered" evidence="9">
    <location>
        <begin position="761"/>
        <end position="845"/>
    </location>
</feature>
<dbReference type="Gene3D" id="2.40.50.140">
    <property type="entry name" value="Nucleic acid-binding proteins"/>
    <property type="match status" value="2"/>
</dbReference>
<evidence type="ECO:0000256" key="3">
    <source>
        <dbReference type="ARBA" id="ARBA00022490"/>
    </source>
</evidence>
<dbReference type="InterPro" id="IPR011805">
    <property type="entry name" value="RNase_R"/>
</dbReference>
<dbReference type="EMBL" id="JAYEET010000039">
    <property type="protein sequence ID" value="MEA1606644.1"/>
    <property type="molecule type" value="Genomic_DNA"/>
</dbReference>
<evidence type="ECO:0000313" key="11">
    <source>
        <dbReference type="EMBL" id="MEA1606644.1"/>
    </source>
</evidence>
<dbReference type="SMART" id="SM00316">
    <property type="entry name" value="S1"/>
    <property type="match status" value="1"/>
</dbReference>
<dbReference type="InterPro" id="IPR013223">
    <property type="entry name" value="RNase_B_OB_dom"/>
</dbReference>
<evidence type="ECO:0000256" key="4">
    <source>
        <dbReference type="ARBA" id="ARBA00022722"/>
    </source>
</evidence>
<evidence type="ECO:0000256" key="7">
    <source>
        <dbReference type="ARBA" id="ARBA00022884"/>
    </source>
</evidence>
<proteinExistence type="inferred from homology"/>
<dbReference type="InterPro" id="IPR001900">
    <property type="entry name" value="RNase_II/R"/>
</dbReference>
<evidence type="ECO:0000259" key="10">
    <source>
        <dbReference type="PROSITE" id="PS50126"/>
    </source>
</evidence>
<dbReference type="HAMAP" id="MF_01895">
    <property type="entry name" value="RNase_R"/>
    <property type="match status" value="1"/>
</dbReference>
<feature type="compositionally biased region" description="Basic and acidic residues" evidence="9">
    <location>
        <begin position="774"/>
        <end position="790"/>
    </location>
</feature>
<evidence type="ECO:0000256" key="5">
    <source>
        <dbReference type="ARBA" id="ARBA00022801"/>
    </source>
</evidence>
<gene>
    <name evidence="8 11" type="primary">rnr</name>
    <name evidence="11" type="ORF">SOP97_12585</name>
</gene>
<feature type="domain" description="S1 motif" evidence="10">
    <location>
        <begin position="669"/>
        <end position="750"/>
    </location>
</feature>
<evidence type="ECO:0000256" key="9">
    <source>
        <dbReference type="SAM" id="MobiDB-lite"/>
    </source>
</evidence>
<dbReference type="EC" id="3.1.13.1" evidence="8"/>
<dbReference type="PROSITE" id="PS01175">
    <property type="entry name" value="RIBONUCLEASE_II"/>
    <property type="match status" value="1"/>
</dbReference>
<dbReference type="RefSeq" id="WP_274087241.1">
    <property type="nucleotide sequence ID" value="NZ_JAYEET010000039.1"/>
</dbReference>
<dbReference type="InterPro" id="IPR011129">
    <property type="entry name" value="CSD"/>
</dbReference>
<name>A0ABU5PAI9_9PSED</name>
<dbReference type="InterPro" id="IPR022966">
    <property type="entry name" value="RNase_II/R_CS"/>
</dbReference>
<sequence>MADWQSLDPEAAREAEKYENPIPSRELILQHLSDRGSPASREELADEFGMATDEQLEALRRRLRAMERDGQLIYTRRGTYAPVDKLDLILGRVSGHRDGFGFLVPDDGSDDLFLSPAQMRLVFDGDRALARVSGLDRRGRREGAVVEVISRAHESIVGRYYEESGVGFVVADNPKIQQEVLVTPGRNAGAKQGQFVEVKITHWPTTRFQPQGDVIEVVGNYMAPGMEIDVALRSYDIPHVWPDAVVKEASKLKPEVEDKDKEKRIDLRHLPFVTIDGEDARDFDDAVYCEKNGSNWRLFSGGWKLYVAIADVSHYVKIDSALDAEAQVRGNSVYFPERVIPMLPEELSNGLCSLNPHVDRLAMVCEISISKTGKMTDYQFYEAVIHSHARLTYNKVSAMLEQPKSTEGKALRGEYKDVLPHLKQLYSLYQVLLAARHERGAIDFETQETRIIFGADRKISDICPTQRNDAHKLIEECMLAANVATAAFMQKHEVPALYRVHDGPPPERVEKLKAFLTELGLSLHRGKSKDGPTPKDYQQLLESIRGRPDYHLIQTVMLRSLSQAVYSADNQGHFGLNYEAYAHFTSPIRRYPDLLIHRAIRSVIRSKLDTPHVKRAGAAIMPRARIYPYDDAILEQLGEQCSMSERRADEATRDVVNWLKCEFMKDRVGETFPGVITAVTGFGLFVELKDIYVEGLVHVTALPGDYYHFDPVHHRLAGERSGRSFRLGDSIEVKVMRVDLDERKIDFELAEEKVAVPAGTRRGGFESAAGKTGRRSERKAPAGSDVDKSRALKKSLLSDSKSKPAKGSSKGESAAKSGKSSSHRKGAAAGGAPSSSGPRKRKAKS</sequence>
<evidence type="ECO:0000313" key="12">
    <source>
        <dbReference type="Proteomes" id="UP001292571"/>
    </source>
</evidence>
<dbReference type="Pfam" id="PF17876">
    <property type="entry name" value="CSD2"/>
    <property type="match status" value="1"/>
</dbReference>
<dbReference type="InterPro" id="IPR040476">
    <property type="entry name" value="CSD2"/>
</dbReference>
<keyword evidence="3 8" id="KW-0963">Cytoplasm</keyword>
<reference evidence="11 12" key="1">
    <citation type="submission" date="2023-12" db="EMBL/GenBank/DDBJ databases">
        <title>Pseudomonas sp. T5W1.</title>
        <authorList>
            <person name="Maltman C."/>
        </authorList>
    </citation>
    <scope>NUCLEOTIDE SEQUENCE [LARGE SCALE GENOMIC DNA]</scope>
    <source>
        <strain evidence="11 12">T5W1</strain>
    </source>
</reference>
<dbReference type="NCBIfam" id="NF008648">
    <property type="entry name" value="PRK11642.1"/>
    <property type="match status" value="1"/>
</dbReference>
<dbReference type="InterPro" id="IPR013668">
    <property type="entry name" value="RNase_R_HTH_12"/>
</dbReference>
<accession>A0ABU5PAI9</accession>
<comment type="function">
    <text evidence="8">3'-5' exoribonuclease that releases 5'-nucleoside monophosphates and is involved in maturation of structured RNAs.</text>
</comment>
<keyword evidence="4 8" id="KW-0540">Nuclease</keyword>
<evidence type="ECO:0000256" key="6">
    <source>
        <dbReference type="ARBA" id="ARBA00022839"/>
    </source>
</evidence>
<organism evidence="11 12">
    <name type="scientific">Pseudomonas spirodelae</name>
    <dbReference type="NCBI Taxonomy" id="3101751"/>
    <lineage>
        <taxon>Bacteria</taxon>
        <taxon>Pseudomonadati</taxon>
        <taxon>Pseudomonadota</taxon>
        <taxon>Gammaproteobacteria</taxon>
        <taxon>Pseudomonadales</taxon>
        <taxon>Pseudomonadaceae</taxon>
        <taxon>Pseudomonas</taxon>
    </lineage>
</organism>
<dbReference type="SMART" id="SM00357">
    <property type="entry name" value="CSP"/>
    <property type="match status" value="1"/>
</dbReference>
<dbReference type="InterPro" id="IPR004476">
    <property type="entry name" value="RNase_II/RNase_R"/>
</dbReference>
<comment type="catalytic activity">
    <reaction evidence="1 8">
        <text>Exonucleolytic cleavage in the 3'- to 5'-direction to yield nucleoside 5'-phosphates.</text>
        <dbReference type="EC" id="3.1.13.1"/>
    </reaction>
</comment>
<keyword evidence="7 8" id="KW-0694">RNA-binding</keyword>
<protein>
    <recommendedName>
        <fullName evidence="8">Ribonuclease R</fullName>
        <shortName evidence="8">RNase R</shortName>
        <ecNumber evidence="8">3.1.13.1</ecNumber>
    </recommendedName>
</protein>